<evidence type="ECO:0000313" key="2">
    <source>
        <dbReference type="Proteomes" id="UP000029714"/>
    </source>
</evidence>
<dbReference type="InterPro" id="IPR021353">
    <property type="entry name" value="DUF2972"/>
</dbReference>
<dbReference type="Proteomes" id="UP000029714">
    <property type="component" value="Unassembled WGS sequence"/>
</dbReference>
<dbReference type="OrthoDB" id="5329998at2"/>
<dbReference type="Pfam" id="PF11186">
    <property type="entry name" value="DUF2972"/>
    <property type="match status" value="1"/>
</dbReference>
<sequence>MSLKGKLKNLRITIRKVRYERIIYNFANSFNDINIKNVILDSMLEFKDSNKVTQRFIRKNLYKIKEWLSSNEFKEKYADSPFYPLLNPDEINYKYITDDVAYSLNLPLPNYYNFYFLAASFSAHDACLDMLRFCGVQSVPHHNANFRLFFNEQYNLINYKNVDSMHKLAFFILYAGSHYKENINDIHKFLHLTYKSDKKILYIVRDPLERLKSALNNSYVDWHKTIEPLSIESKPKDILKNRTLYWINREDSNFMDNISKFNFDLFAMDSITAFLNRDKIYYLDFKKTFPKYAFETFSELSKIFGFNPPNINHFPTTKKWGMLARILPAIINVDSKFIESNTANNGGGGGRTTLQPSSIKIFANPYNYTNTSKINITQEFIDSKYLKEDLESLSLFVESKVEFDFIMQNMQLKQKLQEYFSDFCRALKEEIVVVQSKFVGKNDILEYLKTHKETRINLRNLLDKELSHIKESRPDIIESWVDYNEFINMCDELDSIN</sequence>
<comment type="caution">
    <text evidence="1">The sequence shown here is derived from an EMBL/GenBank/DDBJ whole genome shotgun (WGS) entry which is preliminary data.</text>
</comment>
<dbReference type="EMBL" id="JRMP02000004">
    <property type="protein sequence ID" value="TLD95041.1"/>
    <property type="molecule type" value="Genomic_DNA"/>
</dbReference>
<dbReference type="AlphaFoldDB" id="A0A4U8T656"/>
<keyword evidence="2" id="KW-1185">Reference proteome</keyword>
<dbReference type="RefSeq" id="WP_118977155.1">
    <property type="nucleotide sequence ID" value="NZ_JRMP02000004.1"/>
</dbReference>
<organism evidence="1 2">
    <name type="scientific">Helicobacter saguini</name>
    <dbReference type="NCBI Taxonomy" id="1548018"/>
    <lineage>
        <taxon>Bacteria</taxon>
        <taxon>Pseudomonadati</taxon>
        <taxon>Campylobacterota</taxon>
        <taxon>Epsilonproteobacteria</taxon>
        <taxon>Campylobacterales</taxon>
        <taxon>Helicobacteraceae</taxon>
        <taxon>Helicobacter</taxon>
    </lineage>
</organism>
<name>A0A4U8T656_9HELI</name>
<evidence type="ECO:0000313" key="1">
    <source>
        <dbReference type="EMBL" id="TLD95041.1"/>
    </source>
</evidence>
<protein>
    <submittedName>
        <fullName evidence="1">DUF2972 domain-containing protein</fullName>
    </submittedName>
</protein>
<gene>
    <name evidence="1" type="ORF">LS64_003790</name>
</gene>
<reference evidence="1 2" key="2">
    <citation type="journal article" date="2016" name="Infect. Immun.">
        <title>Helicobacter saguini, a Novel Helicobacter Isolated from Cotton-Top Tamarins with Ulcerative Colitis, Has Proinflammatory Properties and Induces Typhlocolitis and Dysplasia in Gnotobiotic IL-10-/- Mice.</title>
        <authorList>
            <person name="Shen Z."/>
            <person name="Mannion A."/>
            <person name="Whary M.T."/>
            <person name="Muthupalani S."/>
            <person name="Sheh A."/>
            <person name="Feng Y."/>
            <person name="Gong G."/>
            <person name="Vandamme P."/>
            <person name="Holcombe H.R."/>
            <person name="Paster B.J."/>
            <person name="Fox J.G."/>
        </authorList>
    </citation>
    <scope>NUCLEOTIDE SEQUENCE [LARGE SCALE GENOMIC DNA]</scope>
    <source>
        <strain evidence="1 2">MIT 97-6194</strain>
    </source>
</reference>
<reference evidence="1 2" key="1">
    <citation type="journal article" date="2014" name="Genome Announc.">
        <title>Draft genome sequences of eight enterohepatic helicobacter species isolated from both laboratory and wild rodents.</title>
        <authorList>
            <person name="Sheh A."/>
            <person name="Shen Z."/>
            <person name="Fox J.G."/>
        </authorList>
    </citation>
    <scope>NUCLEOTIDE SEQUENCE [LARGE SCALE GENOMIC DNA]</scope>
    <source>
        <strain evidence="1 2">MIT 97-6194</strain>
    </source>
</reference>
<proteinExistence type="predicted"/>
<accession>A0A4U8T656</accession>